<dbReference type="InterPro" id="IPR007893">
    <property type="entry name" value="Spore_coat_U/FanG"/>
</dbReference>
<dbReference type="Gene3D" id="2.60.40.1090">
    <property type="entry name" value="Fimbrial-type adhesion domain"/>
    <property type="match status" value="1"/>
</dbReference>
<comment type="caution">
    <text evidence="2">The sequence shown here is derived from an EMBL/GenBank/DDBJ whole genome shotgun (WGS) entry which is preliminary data.</text>
</comment>
<evidence type="ECO:0000313" key="2">
    <source>
        <dbReference type="EMBL" id="PXX42094.1"/>
    </source>
</evidence>
<dbReference type="InterPro" id="IPR036937">
    <property type="entry name" value="Adhesion_dom_fimbrial_sf"/>
</dbReference>
<dbReference type="SMART" id="SM00972">
    <property type="entry name" value="SCPU"/>
    <property type="match status" value="1"/>
</dbReference>
<keyword evidence="3" id="KW-1185">Reference proteome</keyword>
<dbReference type="GO" id="GO:0009289">
    <property type="term" value="C:pilus"/>
    <property type="evidence" value="ECO:0007669"/>
    <property type="project" value="InterPro"/>
</dbReference>
<dbReference type="Pfam" id="PF05229">
    <property type="entry name" value="SCPU"/>
    <property type="match status" value="1"/>
</dbReference>
<dbReference type="GO" id="GO:0007155">
    <property type="term" value="P:cell adhesion"/>
    <property type="evidence" value="ECO:0007669"/>
    <property type="project" value="InterPro"/>
</dbReference>
<dbReference type="AlphaFoldDB" id="A0A318J4Q5"/>
<keyword evidence="2" id="KW-0946">Virion</keyword>
<dbReference type="EMBL" id="QJKB01000006">
    <property type="protein sequence ID" value="PXX42094.1"/>
    <property type="molecule type" value="Genomic_DNA"/>
</dbReference>
<keyword evidence="2" id="KW-0167">Capsid protein</keyword>
<evidence type="ECO:0000259" key="1">
    <source>
        <dbReference type="Pfam" id="PF05229"/>
    </source>
</evidence>
<gene>
    <name evidence="2" type="ORF">DFR42_106274</name>
</gene>
<proteinExistence type="predicted"/>
<dbReference type="InterPro" id="IPR008966">
    <property type="entry name" value="Adhesion_dom_sf"/>
</dbReference>
<dbReference type="Proteomes" id="UP000247792">
    <property type="component" value="Unassembled WGS sequence"/>
</dbReference>
<protein>
    <submittedName>
        <fullName evidence="2">Spore coat protein U-like protein</fullName>
    </submittedName>
</protein>
<sequence>MIVGFLAILNPALAETRTASLAVSAVVVPTCTVNGSAVSFGNYEIAAVEQAGNIGVNCSQGTTYVLSLGGGSGANAGMRQMSGPANAALSYALYQDQSRSKLWGSASDNHAITGTGNGNMQNLPVYGRIPAGQVVAPGNYNEVVSITLTY</sequence>
<dbReference type="InterPro" id="IPR053167">
    <property type="entry name" value="Spore_coat_component"/>
</dbReference>
<dbReference type="PANTHER" id="PTHR37089">
    <property type="entry name" value="PROTEIN U-RELATED"/>
    <property type="match status" value="1"/>
</dbReference>
<evidence type="ECO:0000313" key="3">
    <source>
        <dbReference type="Proteomes" id="UP000247792"/>
    </source>
</evidence>
<dbReference type="RefSeq" id="WP_170133574.1">
    <property type="nucleotide sequence ID" value="NZ_QJKB01000006.1"/>
</dbReference>
<name>A0A318J4Q5_9BURK</name>
<accession>A0A318J4Q5</accession>
<organism evidence="2 3">
    <name type="scientific">Undibacterium pigrum</name>
    <dbReference type="NCBI Taxonomy" id="401470"/>
    <lineage>
        <taxon>Bacteria</taxon>
        <taxon>Pseudomonadati</taxon>
        <taxon>Pseudomonadota</taxon>
        <taxon>Betaproteobacteria</taxon>
        <taxon>Burkholderiales</taxon>
        <taxon>Oxalobacteraceae</taxon>
        <taxon>Undibacterium</taxon>
    </lineage>
</organism>
<feature type="domain" description="Spore coat protein U/FanG" evidence="1">
    <location>
        <begin position="18"/>
        <end position="147"/>
    </location>
</feature>
<reference evidence="2 3" key="1">
    <citation type="submission" date="2018-05" db="EMBL/GenBank/DDBJ databases">
        <title>Genomic Encyclopedia of Type Strains, Phase IV (KMG-IV): sequencing the most valuable type-strain genomes for metagenomic binning, comparative biology and taxonomic classification.</title>
        <authorList>
            <person name="Goeker M."/>
        </authorList>
    </citation>
    <scope>NUCLEOTIDE SEQUENCE [LARGE SCALE GENOMIC DNA]</scope>
    <source>
        <strain evidence="2 3">DSM 19792</strain>
    </source>
</reference>
<dbReference type="SUPFAM" id="SSF49401">
    <property type="entry name" value="Bacterial adhesins"/>
    <property type="match status" value="1"/>
</dbReference>